<dbReference type="CDD" id="cd00082">
    <property type="entry name" value="HisKA"/>
    <property type="match status" value="1"/>
</dbReference>
<dbReference type="InterPro" id="IPR035965">
    <property type="entry name" value="PAS-like_dom_sf"/>
</dbReference>
<reference evidence="15" key="1">
    <citation type="journal article" date="2019" name="Int. J. Syst. Evol. Microbiol.">
        <title>The Global Catalogue of Microorganisms (GCM) 10K type strain sequencing project: providing services to taxonomists for standard genome sequencing and annotation.</title>
        <authorList>
            <consortium name="The Broad Institute Genomics Platform"/>
            <consortium name="The Broad Institute Genome Sequencing Center for Infectious Disease"/>
            <person name="Wu L."/>
            <person name="Ma J."/>
        </authorList>
    </citation>
    <scope>NUCLEOTIDE SEQUENCE [LARGE SCALE GENOMIC DNA]</scope>
    <source>
        <strain evidence="15">KCTC 42247</strain>
    </source>
</reference>
<evidence type="ECO:0000256" key="10">
    <source>
        <dbReference type="ARBA" id="ARBA00022989"/>
    </source>
</evidence>
<evidence type="ECO:0000256" key="6">
    <source>
        <dbReference type="ARBA" id="ARBA00022692"/>
    </source>
</evidence>
<dbReference type="EMBL" id="JBHUMB010000014">
    <property type="protein sequence ID" value="MFD2744595.1"/>
    <property type="molecule type" value="Genomic_DNA"/>
</dbReference>
<keyword evidence="4" id="KW-0597">Phosphoprotein</keyword>
<dbReference type="SUPFAM" id="SSF55785">
    <property type="entry name" value="PYP-like sensor domain (PAS domain)"/>
    <property type="match status" value="3"/>
</dbReference>
<dbReference type="InterPro" id="IPR003594">
    <property type="entry name" value="HATPase_dom"/>
</dbReference>
<evidence type="ECO:0000256" key="5">
    <source>
        <dbReference type="ARBA" id="ARBA00022679"/>
    </source>
</evidence>
<dbReference type="SUPFAM" id="SSF55874">
    <property type="entry name" value="ATPase domain of HSP90 chaperone/DNA topoisomerase II/histidine kinase"/>
    <property type="match status" value="1"/>
</dbReference>
<evidence type="ECO:0000256" key="8">
    <source>
        <dbReference type="ARBA" id="ARBA00022777"/>
    </source>
</evidence>
<comment type="subcellular location">
    <subcellularLocation>
        <location evidence="2">Membrane</location>
        <topology evidence="2">Multi-pass membrane protein</topology>
    </subcellularLocation>
</comment>
<dbReference type="Gene3D" id="3.30.565.10">
    <property type="entry name" value="Histidine kinase-like ATPase, C-terminal domain"/>
    <property type="match status" value="1"/>
</dbReference>
<dbReference type="InterPro" id="IPR036890">
    <property type="entry name" value="HATPase_C_sf"/>
</dbReference>
<accession>A0ABW5UF86</accession>
<dbReference type="InterPro" id="IPR013656">
    <property type="entry name" value="PAS_4"/>
</dbReference>
<evidence type="ECO:0000313" key="14">
    <source>
        <dbReference type="EMBL" id="MFD2744595.1"/>
    </source>
</evidence>
<dbReference type="InterPro" id="IPR000014">
    <property type="entry name" value="PAS"/>
</dbReference>
<feature type="domain" description="Histidine kinase" evidence="13">
    <location>
        <begin position="397"/>
        <end position="610"/>
    </location>
</feature>
<evidence type="ECO:0000256" key="7">
    <source>
        <dbReference type="ARBA" id="ARBA00022741"/>
    </source>
</evidence>
<evidence type="ECO:0000313" key="15">
    <source>
        <dbReference type="Proteomes" id="UP001597418"/>
    </source>
</evidence>
<dbReference type="SMART" id="SM00388">
    <property type="entry name" value="HisKA"/>
    <property type="match status" value="1"/>
</dbReference>
<organism evidence="14 15">
    <name type="scientific">Sphingobacterium populi</name>
    <dbReference type="NCBI Taxonomy" id="1812824"/>
    <lineage>
        <taxon>Bacteria</taxon>
        <taxon>Pseudomonadati</taxon>
        <taxon>Bacteroidota</taxon>
        <taxon>Sphingobacteriia</taxon>
        <taxon>Sphingobacteriales</taxon>
        <taxon>Sphingobacteriaceae</taxon>
        <taxon>Sphingobacterium</taxon>
    </lineage>
</organism>
<evidence type="ECO:0000259" key="13">
    <source>
        <dbReference type="PROSITE" id="PS50109"/>
    </source>
</evidence>
<dbReference type="RefSeq" id="WP_066752184.1">
    <property type="nucleotide sequence ID" value="NZ_JBHUMB010000014.1"/>
</dbReference>
<name>A0ABW5UF86_9SPHI</name>
<keyword evidence="15" id="KW-1185">Reference proteome</keyword>
<dbReference type="Gene3D" id="1.10.287.130">
    <property type="match status" value="1"/>
</dbReference>
<dbReference type="Proteomes" id="UP001597418">
    <property type="component" value="Unassembled WGS sequence"/>
</dbReference>
<dbReference type="Pfam" id="PF08448">
    <property type="entry name" value="PAS_4"/>
    <property type="match status" value="1"/>
</dbReference>
<keyword evidence="6" id="KW-0812">Transmembrane</keyword>
<protein>
    <recommendedName>
        <fullName evidence="3">histidine kinase</fullName>
        <ecNumber evidence="3">2.7.13.3</ecNumber>
    </recommendedName>
</protein>
<dbReference type="InterPro" id="IPR005467">
    <property type="entry name" value="His_kinase_dom"/>
</dbReference>
<dbReference type="Pfam" id="PF08447">
    <property type="entry name" value="PAS_3"/>
    <property type="match status" value="1"/>
</dbReference>
<keyword evidence="12" id="KW-0472">Membrane</keyword>
<dbReference type="PROSITE" id="PS50109">
    <property type="entry name" value="HIS_KIN"/>
    <property type="match status" value="1"/>
</dbReference>
<keyword evidence="8" id="KW-0418">Kinase</keyword>
<dbReference type="SMART" id="SM00091">
    <property type="entry name" value="PAS"/>
    <property type="match status" value="3"/>
</dbReference>
<dbReference type="NCBIfam" id="TIGR00229">
    <property type="entry name" value="sensory_box"/>
    <property type="match status" value="1"/>
</dbReference>
<dbReference type="EC" id="2.7.13.3" evidence="3"/>
<comment type="catalytic activity">
    <reaction evidence="1">
        <text>ATP + protein L-histidine = ADP + protein N-phospho-L-histidine.</text>
        <dbReference type="EC" id="2.7.13.3"/>
    </reaction>
</comment>
<keyword evidence="11" id="KW-0902">Two-component regulatory system</keyword>
<dbReference type="PANTHER" id="PTHR42878">
    <property type="entry name" value="TWO-COMPONENT HISTIDINE KINASE"/>
    <property type="match status" value="1"/>
</dbReference>
<dbReference type="SMART" id="SM00387">
    <property type="entry name" value="HATPase_c"/>
    <property type="match status" value="1"/>
</dbReference>
<dbReference type="Pfam" id="PF13426">
    <property type="entry name" value="PAS_9"/>
    <property type="match status" value="1"/>
</dbReference>
<keyword evidence="10" id="KW-1133">Transmembrane helix</keyword>
<proteinExistence type="predicted"/>
<dbReference type="InterPro" id="IPR036097">
    <property type="entry name" value="HisK_dim/P_sf"/>
</dbReference>
<evidence type="ECO:0000256" key="4">
    <source>
        <dbReference type="ARBA" id="ARBA00022553"/>
    </source>
</evidence>
<sequence>MSHRNIDSQQLLSILCQSSQPVAVYTGEDILIEFANHAMLTVWGEDKNVIGKTIAEVLPKITDESCSAIMRRVWDSGIEYIAEGITADLVIDCELQRFYFDHQFQAIKNEYGDIYAILHTALDVTDKVKSKIEAHHQATLFRELVQQAPVAITVLYGEKLIIDIVNPKMLEIWGKDNQIIGMPIADAIPELDGQPFVDILLNVLHSGIPYYGRENWIQLERNGKISEGYFNFDCKPFKNGDGEVIGVLQVVTEVTDHVMSRLEIQQTKTMMDMAITAANLGTWQMELQTKTIVHNESLLRILGYHQAPPMTFEMVMNQVSPYYRAKLYHSMEQALKNRSKFDIIYSLKRFDDAELIWIRAFGKISDSSEQLETFSGFIMDITETVKDEQRKNDFIGMVSHELKTPLTSIYSYAQLLSRHADRKHDEYVSKIAGAAVMQLSKMTAMINGFLNFSRFESGKITLDRSVFDITDLIHEILEEHQITSSTHQIIFDNSVKCKINADRIKIGIVISNLFNNAIKYSHKGSAITVKCKQIGDRIELCVIDTGIGISEDHIDKIFDRFYRVRSEFVSGFGIGLYLSSEIVHSHQGKIWAISTLGKGSSFFINMPTSLTT</sequence>
<dbReference type="Gene3D" id="3.30.450.20">
    <property type="entry name" value="PAS domain"/>
    <property type="match status" value="3"/>
</dbReference>
<comment type="caution">
    <text evidence="14">The sequence shown here is derived from an EMBL/GenBank/DDBJ whole genome shotgun (WGS) entry which is preliminary data.</text>
</comment>
<dbReference type="PANTHER" id="PTHR42878:SF7">
    <property type="entry name" value="SENSOR HISTIDINE KINASE GLRK"/>
    <property type="match status" value="1"/>
</dbReference>
<keyword evidence="5" id="KW-0808">Transferase</keyword>
<dbReference type="InterPro" id="IPR050351">
    <property type="entry name" value="BphY/WalK/GraS-like"/>
</dbReference>
<gene>
    <name evidence="14" type="ORF">ACFSQ6_14445</name>
</gene>
<dbReference type="InterPro" id="IPR013655">
    <property type="entry name" value="PAS_fold_3"/>
</dbReference>
<evidence type="ECO:0000256" key="2">
    <source>
        <dbReference type="ARBA" id="ARBA00004141"/>
    </source>
</evidence>
<evidence type="ECO:0000256" key="12">
    <source>
        <dbReference type="ARBA" id="ARBA00023136"/>
    </source>
</evidence>
<dbReference type="GO" id="GO:0005524">
    <property type="term" value="F:ATP binding"/>
    <property type="evidence" value="ECO:0007669"/>
    <property type="project" value="UniProtKB-KW"/>
</dbReference>
<dbReference type="InterPro" id="IPR003661">
    <property type="entry name" value="HisK_dim/P_dom"/>
</dbReference>
<evidence type="ECO:0000256" key="9">
    <source>
        <dbReference type="ARBA" id="ARBA00022840"/>
    </source>
</evidence>
<dbReference type="Pfam" id="PF02518">
    <property type="entry name" value="HATPase_c"/>
    <property type="match status" value="1"/>
</dbReference>
<evidence type="ECO:0000256" key="11">
    <source>
        <dbReference type="ARBA" id="ARBA00023012"/>
    </source>
</evidence>
<evidence type="ECO:0000256" key="1">
    <source>
        <dbReference type="ARBA" id="ARBA00000085"/>
    </source>
</evidence>
<dbReference type="SUPFAM" id="SSF47384">
    <property type="entry name" value="Homodimeric domain of signal transducing histidine kinase"/>
    <property type="match status" value="1"/>
</dbReference>
<keyword evidence="9 14" id="KW-0067">ATP-binding</keyword>
<evidence type="ECO:0000256" key="3">
    <source>
        <dbReference type="ARBA" id="ARBA00012438"/>
    </source>
</evidence>
<dbReference type="PRINTS" id="PR00344">
    <property type="entry name" value="BCTRLSENSOR"/>
</dbReference>
<dbReference type="InterPro" id="IPR004358">
    <property type="entry name" value="Sig_transdc_His_kin-like_C"/>
</dbReference>
<dbReference type="Pfam" id="PF00512">
    <property type="entry name" value="HisKA"/>
    <property type="match status" value="1"/>
</dbReference>
<keyword evidence="7" id="KW-0547">Nucleotide-binding</keyword>